<evidence type="ECO:0000313" key="1">
    <source>
        <dbReference type="EMBL" id="LAA71510.1"/>
    </source>
</evidence>
<organism evidence="1">
    <name type="scientific">Micrurus lemniscatus lemniscatus</name>
    <dbReference type="NCBI Taxonomy" id="129467"/>
    <lineage>
        <taxon>Eukaryota</taxon>
        <taxon>Metazoa</taxon>
        <taxon>Chordata</taxon>
        <taxon>Craniata</taxon>
        <taxon>Vertebrata</taxon>
        <taxon>Euteleostomi</taxon>
        <taxon>Lepidosauria</taxon>
        <taxon>Squamata</taxon>
        <taxon>Bifurcata</taxon>
        <taxon>Unidentata</taxon>
        <taxon>Episquamata</taxon>
        <taxon>Toxicofera</taxon>
        <taxon>Serpentes</taxon>
        <taxon>Colubroidea</taxon>
        <taxon>Elapidae</taxon>
        <taxon>Elapinae</taxon>
        <taxon>Micrurus</taxon>
    </lineage>
</organism>
<sequence>MGLNVASGNTFIFFAISSHSLPDYKKSPVPHQYYHHVLNKEKAGETALQCHPVAPLENKESAAPFLLADHQHLSPMCLLHVKAESKLGMLRRRTCDQESD</sequence>
<dbReference type="AlphaFoldDB" id="A0A2D4HHP3"/>
<reference evidence="1" key="1">
    <citation type="submission" date="2017-07" db="EMBL/GenBank/DDBJ databases">
        <authorList>
            <person name="Mikheyev A."/>
            <person name="Grau M."/>
        </authorList>
    </citation>
    <scope>NUCLEOTIDE SEQUENCE</scope>
    <source>
        <tissue evidence="1">Venom_gland</tissue>
    </source>
</reference>
<reference evidence="1" key="2">
    <citation type="submission" date="2017-11" db="EMBL/GenBank/DDBJ databases">
        <title>Coralsnake Venomics: Analyses of Venom Gland Transcriptomes and Proteomes of Six Brazilian Taxa.</title>
        <authorList>
            <person name="Aird S.D."/>
            <person name="Jorge da Silva N."/>
            <person name="Qiu L."/>
            <person name="Villar-Briones A."/>
            <person name="Aparecida-Saddi V."/>
            <person name="Campos-Telles M.P."/>
            <person name="Grau M."/>
            <person name="Mikheyev A.S."/>
        </authorList>
    </citation>
    <scope>NUCLEOTIDE SEQUENCE</scope>
    <source>
        <tissue evidence="1">Venom_gland</tissue>
    </source>
</reference>
<proteinExistence type="predicted"/>
<accession>A0A2D4HHP3</accession>
<dbReference type="EMBL" id="IACK01027612">
    <property type="protein sequence ID" value="LAA71510.1"/>
    <property type="molecule type" value="Transcribed_RNA"/>
</dbReference>
<name>A0A2D4HHP3_MICLE</name>
<protein>
    <submittedName>
        <fullName evidence="1">Uncharacterized protein</fullName>
    </submittedName>
</protein>